<reference evidence="7" key="2">
    <citation type="submission" date="2020-09" db="EMBL/GenBank/DDBJ databases">
        <authorList>
            <person name="Sun Q."/>
            <person name="Ohkuma M."/>
        </authorList>
    </citation>
    <scope>NUCLEOTIDE SEQUENCE</scope>
    <source>
        <strain evidence="7">JCM 10088</strain>
    </source>
</reference>
<feature type="transmembrane region" description="Helical" evidence="6">
    <location>
        <begin position="262"/>
        <end position="281"/>
    </location>
</feature>
<dbReference type="AlphaFoldDB" id="A0A830GYP8"/>
<feature type="transmembrane region" description="Helical" evidence="6">
    <location>
        <begin position="80"/>
        <end position="99"/>
    </location>
</feature>
<evidence type="ECO:0000313" key="8">
    <source>
        <dbReference type="Proteomes" id="UP000610960"/>
    </source>
</evidence>
<evidence type="ECO:0000256" key="4">
    <source>
        <dbReference type="ARBA" id="ARBA00022989"/>
    </source>
</evidence>
<feature type="transmembrane region" description="Helical" evidence="6">
    <location>
        <begin position="53"/>
        <end position="74"/>
    </location>
</feature>
<evidence type="ECO:0000313" key="7">
    <source>
        <dbReference type="EMBL" id="GGP21018.1"/>
    </source>
</evidence>
<feature type="transmembrane region" description="Helical" evidence="6">
    <location>
        <begin position="152"/>
        <end position="174"/>
    </location>
</feature>
<feature type="transmembrane region" description="Helical" evidence="6">
    <location>
        <begin position="347"/>
        <end position="368"/>
    </location>
</feature>
<dbReference type="OrthoDB" id="57146at2157"/>
<evidence type="ECO:0000256" key="1">
    <source>
        <dbReference type="ARBA" id="ARBA00004141"/>
    </source>
</evidence>
<keyword evidence="3 6" id="KW-0812">Transmembrane</keyword>
<dbReference type="InterPro" id="IPR001248">
    <property type="entry name" value="Pur-cyt_permease"/>
</dbReference>
<dbReference type="GO" id="GO:0015209">
    <property type="term" value="F:cytosine transmembrane transporter activity"/>
    <property type="evidence" value="ECO:0007669"/>
    <property type="project" value="InterPro"/>
</dbReference>
<dbReference type="Gene3D" id="1.10.4160.10">
    <property type="entry name" value="Hydantoin permease"/>
    <property type="match status" value="1"/>
</dbReference>
<comment type="caution">
    <text evidence="7">The sequence shown here is derived from an EMBL/GenBank/DDBJ whole genome shotgun (WGS) entry which is preliminary data.</text>
</comment>
<feature type="transmembrane region" description="Helical" evidence="6">
    <location>
        <begin position="442"/>
        <end position="462"/>
    </location>
</feature>
<dbReference type="EMBL" id="BMNL01000002">
    <property type="protein sequence ID" value="GGP21018.1"/>
    <property type="molecule type" value="Genomic_DNA"/>
</dbReference>
<dbReference type="PANTHER" id="PTHR30569:SF0">
    <property type="entry name" value="CYTOSINE PERMEASE"/>
    <property type="match status" value="1"/>
</dbReference>
<evidence type="ECO:0000256" key="6">
    <source>
        <dbReference type="SAM" id="Phobius"/>
    </source>
</evidence>
<dbReference type="InterPro" id="IPR030191">
    <property type="entry name" value="CodB"/>
</dbReference>
<feature type="transmembrane region" description="Helical" evidence="6">
    <location>
        <begin position="222"/>
        <end position="241"/>
    </location>
</feature>
<feature type="transmembrane region" description="Helical" evidence="6">
    <location>
        <begin position="416"/>
        <end position="436"/>
    </location>
</feature>
<accession>A0A830GYP8</accession>
<proteinExistence type="inferred from homology"/>
<evidence type="ECO:0000256" key="2">
    <source>
        <dbReference type="ARBA" id="ARBA00008974"/>
    </source>
</evidence>
<sequence>MTEEERESNDITEKQIEEIAKGLPEFGRFGKELETIGILPIPNKMRNFSAWKLFIFWAMASASATTPLIGDLLYNMGLKWAIVAMFLGLALGIAPTWLFSEMGRQMPLTALVVARKTFGYGTAQALSVLYTVINVGWFALNNAVGAEILSSITHSSIYIWYVAMGVIQILLVLFGAKWLEYFYRFTSPILIASYAVLAYYLVTTYHVNWGALFAGSPNPFTLNWGNAVGLVLAFGMLSWAYKTTTTSRFGKPYDGFSWSYGLATPLGIFLPILLMGILGYAGQHYAGNWNIAALSYGVAPAWVIAASLGASLAIIHTNAMNLYPSTIDLLVAVDPLIKRREGFKARLLQPTTTAALGIAAVLTSIFILSYVNDFLNLVGDAIFPLTFILIFDWYLRLRGRVNMKEFYDVPRSAADHVKLGAVVSFIVGIALIYALPEIAPTIFNYVPALYVGPLIGGLLYAAMIKARK</sequence>
<comment type="similarity">
    <text evidence="2">Belongs to the purine-cytosine permease (2.A.39) family.</text>
</comment>
<feature type="transmembrane region" description="Helical" evidence="6">
    <location>
        <begin position="293"/>
        <end position="315"/>
    </location>
</feature>
<name>A0A830GYP8_9CREN</name>
<organism evidence="7 8">
    <name type="scientific">Thermocladium modestius</name>
    <dbReference type="NCBI Taxonomy" id="62609"/>
    <lineage>
        <taxon>Archaea</taxon>
        <taxon>Thermoproteota</taxon>
        <taxon>Thermoprotei</taxon>
        <taxon>Thermoproteales</taxon>
        <taxon>Thermoproteaceae</taxon>
        <taxon>Thermocladium</taxon>
    </lineage>
</organism>
<dbReference type="PANTHER" id="PTHR30569">
    <property type="entry name" value="CYTOSINE TRANSPORTER CODB"/>
    <property type="match status" value="1"/>
</dbReference>
<evidence type="ECO:0000256" key="5">
    <source>
        <dbReference type="ARBA" id="ARBA00023136"/>
    </source>
</evidence>
<dbReference type="Pfam" id="PF02133">
    <property type="entry name" value="Transp_cyt_pur"/>
    <property type="match status" value="1"/>
</dbReference>
<keyword evidence="4 6" id="KW-1133">Transmembrane helix</keyword>
<comment type="subcellular location">
    <subcellularLocation>
        <location evidence="1">Membrane</location>
        <topology evidence="1">Multi-pass membrane protein</topology>
    </subcellularLocation>
</comment>
<feature type="transmembrane region" description="Helical" evidence="6">
    <location>
        <begin position="120"/>
        <end position="140"/>
    </location>
</feature>
<protein>
    <submittedName>
        <fullName evidence="7">Allantoin permease</fullName>
    </submittedName>
</protein>
<dbReference type="RefSeq" id="WP_188596443.1">
    <property type="nucleotide sequence ID" value="NZ_BMNL01000002.1"/>
</dbReference>
<gene>
    <name evidence="7" type="primary">fcy21</name>
    <name evidence="7" type="ORF">GCM10007981_11430</name>
</gene>
<dbReference type="Proteomes" id="UP000610960">
    <property type="component" value="Unassembled WGS sequence"/>
</dbReference>
<evidence type="ECO:0000256" key="3">
    <source>
        <dbReference type="ARBA" id="ARBA00022692"/>
    </source>
</evidence>
<feature type="transmembrane region" description="Helical" evidence="6">
    <location>
        <begin position="181"/>
        <end position="202"/>
    </location>
</feature>
<dbReference type="GO" id="GO:0005886">
    <property type="term" value="C:plasma membrane"/>
    <property type="evidence" value="ECO:0007669"/>
    <property type="project" value="TreeGrafter"/>
</dbReference>
<feature type="transmembrane region" description="Helical" evidence="6">
    <location>
        <begin position="374"/>
        <end position="395"/>
    </location>
</feature>
<keyword evidence="5 6" id="KW-0472">Membrane</keyword>
<keyword evidence="8" id="KW-1185">Reference proteome</keyword>
<reference evidence="7" key="1">
    <citation type="journal article" date="2014" name="Int. J. Syst. Evol. Microbiol.">
        <title>Complete genome sequence of Corynebacterium casei LMG S-19264T (=DSM 44701T), isolated from a smear-ripened cheese.</title>
        <authorList>
            <consortium name="US DOE Joint Genome Institute (JGI-PGF)"/>
            <person name="Walter F."/>
            <person name="Albersmeier A."/>
            <person name="Kalinowski J."/>
            <person name="Ruckert C."/>
        </authorList>
    </citation>
    <scope>NUCLEOTIDE SEQUENCE</scope>
    <source>
        <strain evidence="7">JCM 10088</strain>
    </source>
</reference>